<sequence length="182" mass="20241">MVQRCTRCGRSLRREKPMSLQRTWACLIAATLLYIPANVLPIMSTTSALQRNEHTLLGGIRELWIDGSWMLAIIVFVASIAVPVLKIAVLSLLAWSVRRAPRWRRLERARLYRLIETVGHWSMLDVYVVVLLAATVRFGSLASAGPEPGLLAFGAVVIFTVLATLSFDPRLIWQEPHGPAAA</sequence>
<evidence type="ECO:0000313" key="9">
    <source>
        <dbReference type="Proteomes" id="UP000529637"/>
    </source>
</evidence>
<comment type="caution">
    <text evidence="8">The sequence shown here is derived from an EMBL/GenBank/DDBJ whole genome shotgun (WGS) entry which is preliminary data.</text>
</comment>
<feature type="transmembrane region" description="Helical" evidence="7">
    <location>
        <begin position="69"/>
        <end position="97"/>
    </location>
</feature>
<evidence type="ECO:0000313" key="8">
    <source>
        <dbReference type="EMBL" id="NUZ05080.1"/>
    </source>
</evidence>
<evidence type="ECO:0000256" key="6">
    <source>
        <dbReference type="ARBA" id="ARBA00023136"/>
    </source>
</evidence>
<dbReference type="InterPro" id="IPR007498">
    <property type="entry name" value="PqiA-like"/>
</dbReference>
<proteinExistence type="predicted"/>
<feature type="transmembrane region" description="Helical" evidence="7">
    <location>
        <begin position="150"/>
        <end position="167"/>
    </location>
</feature>
<dbReference type="PANTHER" id="PTHR30462">
    <property type="entry name" value="INTERMEMBRANE TRANSPORT PROTEIN PQIB-RELATED"/>
    <property type="match status" value="1"/>
</dbReference>
<evidence type="ECO:0000256" key="5">
    <source>
        <dbReference type="ARBA" id="ARBA00022989"/>
    </source>
</evidence>
<evidence type="ECO:0000256" key="7">
    <source>
        <dbReference type="SAM" id="Phobius"/>
    </source>
</evidence>
<comment type="subcellular location">
    <subcellularLocation>
        <location evidence="1">Cell inner membrane</location>
    </subcellularLocation>
</comment>
<dbReference type="AlphaFoldDB" id="A0A7Y6NKV4"/>
<dbReference type="PANTHER" id="PTHR30462:SF3">
    <property type="entry name" value="INTERMEMBRANE TRANSPORT PROTEIN PQIA"/>
    <property type="match status" value="1"/>
</dbReference>
<keyword evidence="3" id="KW-0997">Cell inner membrane</keyword>
<keyword evidence="6 7" id="KW-0472">Membrane</keyword>
<keyword evidence="2" id="KW-1003">Cell membrane</keyword>
<keyword evidence="4 7" id="KW-0812">Transmembrane</keyword>
<keyword evidence="9" id="KW-1185">Reference proteome</keyword>
<evidence type="ECO:0000256" key="3">
    <source>
        <dbReference type="ARBA" id="ARBA00022519"/>
    </source>
</evidence>
<gene>
    <name evidence="8" type="ORF">HQN59_04810</name>
</gene>
<dbReference type="Pfam" id="PF04403">
    <property type="entry name" value="PqiA"/>
    <property type="match status" value="1"/>
</dbReference>
<evidence type="ECO:0000256" key="4">
    <source>
        <dbReference type="ARBA" id="ARBA00022692"/>
    </source>
</evidence>
<accession>A0A7Y6NKV4</accession>
<dbReference type="InterPro" id="IPR051800">
    <property type="entry name" value="PqiA-PqiB_transport"/>
</dbReference>
<organism evidence="8 9">
    <name type="scientific">Piscinibacter koreensis</name>
    <dbReference type="NCBI Taxonomy" id="2742824"/>
    <lineage>
        <taxon>Bacteria</taxon>
        <taxon>Pseudomonadati</taxon>
        <taxon>Pseudomonadota</taxon>
        <taxon>Betaproteobacteria</taxon>
        <taxon>Burkholderiales</taxon>
        <taxon>Sphaerotilaceae</taxon>
        <taxon>Piscinibacter</taxon>
    </lineage>
</organism>
<evidence type="ECO:0000256" key="1">
    <source>
        <dbReference type="ARBA" id="ARBA00004533"/>
    </source>
</evidence>
<dbReference type="EMBL" id="JABWMJ010000002">
    <property type="protein sequence ID" value="NUZ05080.1"/>
    <property type="molecule type" value="Genomic_DNA"/>
</dbReference>
<feature type="transmembrane region" description="Helical" evidence="7">
    <location>
        <begin position="23"/>
        <end position="49"/>
    </location>
</feature>
<protein>
    <submittedName>
        <fullName evidence="8">Paraquat-inducible protein A</fullName>
    </submittedName>
</protein>
<evidence type="ECO:0000256" key="2">
    <source>
        <dbReference type="ARBA" id="ARBA00022475"/>
    </source>
</evidence>
<keyword evidence="5 7" id="KW-1133">Transmembrane helix</keyword>
<feature type="transmembrane region" description="Helical" evidence="7">
    <location>
        <begin position="118"/>
        <end position="138"/>
    </location>
</feature>
<reference evidence="8 9" key="1">
    <citation type="submission" date="2020-06" db="EMBL/GenBank/DDBJ databases">
        <title>Schlegella sp. ID0723 isolated from air conditioner.</title>
        <authorList>
            <person name="Kim D.Y."/>
            <person name="Kim D.-U."/>
        </authorList>
    </citation>
    <scope>NUCLEOTIDE SEQUENCE [LARGE SCALE GENOMIC DNA]</scope>
    <source>
        <strain evidence="8 9">ID0723</strain>
    </source>
</reference>
<dbReference type="GO" id="GO:0005886">
    <property type="term" value="C:plasma membrane"/>
    <property type="evidence" value="ECO:0007669"/>
    <property type="project" value="UniProtKB-SubCell"/>
</dbReference>
<dbReference type="Proteomes" id="UP000529637">
    <property type="component" value="Unassembled WGS sequence"/>
</dbReference>
<name>A0A7Y6NKV4_9BURK</name>